<dbReference type="OrthoDB" id="434211at2759"/>
<dbReference type="Pfam" id="PF20147">
    <property type="entry name" value="Crinkler"/>
    <property type="match status" value="1"/>
</dbReference>
<accession>A0A225W8W9</accession>
<dbReference type="InterPro" id="IPR045379">
    <property type="entry name" value="Crinkler_N"/>
</dbReference>
<keyword evidence="6" id="KW-1185">Reference proteome</keyword>
<dbReference type="GO" id="GO:0043657">
    <property type="term" value="C:host cell"/>
    <property type="evidence" value="ECO:0007669"/>
    <property type="project" value="UniProtKB-SubCell"/>
</dbReference>
<dbReference type="CDD" id="cd17039">
    <property type="entry name" value="Ubl_ubiquitin_like"/>
    <property type="match status" value="1"/>
</dbReference>
<sequence length="253" mass="28817">MVKLFCAIVGEVGSTFSVRVDENDSVDELKSAIQKKKKRNVLKDVDPGELQLFLAKTEGGAWLPSNELASVQGEKGFERVPVTDAKWTIKDREKGFERVPVTDATWAIKDVLTDMKMPIPRSRQIHVLVVVPQQWTSTPIVSQDGVFHHCRDSFFSQFSTVDQVGDWLQFSALLPLTERNTLYVRSSYKSIANQALLKVDPIRRKYAVVTGTPGIGKSVFVYYVMWRLIKDKKRVLLMTEEPAIYFDGSRMWE</sequence>
<evidence type="ECO:0000256" key="2">
    <source>
        <dbReference type="ARBA" id="ARBA00004613"/>
    </source>
</evidence>
<gene>
    <name evidence="5" type="ORF">PHMEG_00013230</name>
</gene>
<dbReference type="EMBL" id="NBNE01001578">
    <property type="protein sequence ID" value="OWZ13447.1"/>
    <property type="molecule type" value="Genomic_DNA"/>
</dbReference>
<evidence type="ECO:0000313" key="6">
    <source>
        <dbReference type="Proteomes" id="UP000198211"/>
    </source>
</evidence>
<proteinExistence type="predicted"/>
<comment type="subcellular location">
    <subcellularLocation>
        <location evidence="1">Host cell</location>
    </subcellularLocation>
    <subcellularLocation>
        <location evidence="2">Secreted</location>
    </subcellularLocation>
</comment>
<dbReference type="GO" id="GO:0005576">
    <property type="term" value="C:extracellular region"/>
    <property type="evidence" value="ECO:0007669"/>
    <property type="project" value="UniProtKB-SubCell"/>
</dbReference>
<evidence type="ECO:0000256" key="1">
    <source>
        <dbReference type="ARBA" id="ARBA00004340"/>
    </source>
</evidence>
<evidence type="ECO:0000313" key="5">
    <source>
        <dbReference type="EMBL" id="OWZ13447.1"/>
    </source>
</evidence>
<dbReference type="Proteomes" id="UP000198211">
    <property type="component" value="Unassembled WGS sequence"/>
</dbReference>
<dbReference type="PANTHER" id="PTHR33129">
    <property type="entry name" value="PROTEIN KINASE DOMAIN-CONTAINING PROTEIN-RELATED"/>
    <property type="match status" value="1"/>
</dbReference>
<evidence type="ECO:0000259" key="4">
    <source>
        <dbReference type="Pfam" id="PF20147"/>
    </source>
</evidence>
<reference evidence="6" key="1">
    <citation type="submission" date="2017-03" db="EMBL/GenBank/DDBJ databases">
        <title>Phytopthora megakarya and P. palmivora, two closely related causual agents of cacao black pod achieved similar genome size and gene model numbers by different mechanisms.</title>
        <authorList>
            <person name="Ali S."/>
            <person name="Shao J."/>
            <person name="Larry D.J."/>
            <person name="Kronmiller B."/>
            <person name="Shen D."/>
            <person name="Strem M.D."/>
            <person name="Melnick R.L."/>
            <person name="Guiltinan M.J."/>
            <person name="Tyler B.M."/>
            <person name="Meinhardt L.W."/>
            <person name="Bailey B.A."/>
        </authorList>
    </citation>
    <scope>NUCLEOTIDE SEQUENCE [LARGE SCALE GENOMIC DNA]</scope>
    <source>
        <strain evidence="6">zdho120</strain>
    </source>
</reference>
<dbReference type="AlphaFoldDB" id="A0A225W8W9"/>
<comment type="caution">
    <text evidence="5">The sequence shown here is derived from an EMBL/GenBank/DDBJ whole genome shotgun (WGS) entry which is preliminary data.</text>
</comment>
<organism evidence="5 6">
    <name type="scientific">Phytophthora megakarya</name>
    <dbReference type="NCBI Taxonomy" id="4795"/>
    <lineage>
        <taxon>Eukaryota</taxon>
        <taxon>Sar</taxon>
        <taxon>Stramenopiles</taxon>
        <taxon>Oomycota</taxon>
        <taxon>Peronosporomycetes</taxon>
        <taxon>Peronosporales</taxon>
        <taxon>Peronosporaceae</taxon>
        <taxon>Phytophthora</taxon>
    </lineage>
</organism>
<protein>
    <submittedName>
        <fullName evidence="5">Crinkler (CRN)</fullName>
    </submittedName>
</protein>
<name>A0A225W8W9_9STRA</name>
<dbReference type="InterPro" id="IPR052980">
    <property type="entry name" value="Crinkler_effector"/>
</dbReference>
<evidence type="ECO:0000256" key="3">
    <source>
        <dbReference type="ARBA" id="ARBA00022525"/>
    </source>
</evidence>
<keyword evidence="3" id="KW-0964">Secreted</keyword>
<feature type="domain" description="Crinkler effector protein N-terminal" evidence="4">
    <location>
        <begin position="2"/>
        <end position="130"/>
    </location>
</feature>